<dbReference type="VEuPathDB" id="TrichDB:TRFO_09797"/>
<dbReference type="Pfam" id="PF10416">
    <property type="entry name" value="IBD"/>
    <property type="match status" value="1"/>
</dbReference>
<name>A0A1J4JBS5_9EUKA</name>
<dbReference type="RefSeq" id="XP_068349787.1">
    <property type="nucleotide sequence ID" value="XM_068495062.1"/>
</dbReference>
<proteinExistence type="predicted"/>
<feature type="region of interest" description="Disordered" evidence="1">
    <location>
        <begin position="214"/>
        <end position="233"/>
    </location>
</feature>
<dbReference type="Proteomes" id="UP000179807">
    <property type="component" value="Unassembled WGS sequence"/>
</dbReference>
<evidence type="ECO:0000313" key="3">
    <source>
        <dbReference type="EMBL" id="OHS96650.1"/>
    </source>
</evidence>
<feature type="compositionally biased region" description="Low complexity" evidence="1">
    <location>
        <begin position="167"/>
        <end position="182"/>
    </location>
</feature>
<feature type="compositionally biased region" description="Basic and acidic residues" evidence="1">
    <location>
        <begin position="1"/>
        <end position="11"/>
    </location>
</feature>
<feature type="compositionally biased region" description="Polar residues" evidence="1">
    <location>
        <begin position="217"/>
        <end position="233"/>
    </location>
</feature>
<evidence type="ECO:0000313" key="4">
    <source>
        <dbReference type="Proteomes" id="UP000179807"/>
    </source>
</evidence>
<dbReference type="AlphaFoldDB" id="A0A1J4JBS5"/>
<feature type="region of interest" description="Disordered" evidence="1">
    <location>
        <begin position="166"/>
        <end position="188"/>
    </location>
</feature>
<sequence length="263" mass="30095">MKQNKNDKSDKQPNYFDQLSNEDKIKYQELKKQLSLPACKNRRNKSNETFQDMVNAIQSFVVRNDENDITRSLVCGIVWLDNGIAINTHQLSIITNKCKSSINGSFQSLGYGTTPTGTESSTEIISKFPFMKKNFGELRQWTVRQKLSQPSSQSLNLREIVQKHILNNSQENSQSNTSSNSYNEEDITPPEEELIYGGGEFSLTEYVRNLIKKRSKPQNNEKMAESLTENEQPVFTEKPSIQEDSFTIAGTEFEMLDGFFNDM</sequence>
<protein>
    <recommendedName>
        <fullName evidence="2">Initiator binding domain-containing protein</fullName>
    </recommendedName>
</protein>
<feature type="region of interest" description="Disordered" evidence="1">
    <location>
        <begin position="1"/>
        <end position="20"/>
    </location>
</feature>
<organism evidence="3 4">
    <name type="scientific">Tritrichomonas foetus</name>
    <dbReference type="NCBI Taxonomy" id="1144522"/>
    <lineage>
        <taxon>Eukaryota</taxon>
        <taxon>Metamonada</taxon>
        <taxon>Parabasalia</taxon>
        <taxon>Tritrichomonadida</taxon>
        <taxon>Tritrichomonadidae</taxon>
        <taxon>Tritrichomonas</taxon>
    </lineage>
</organism>
<dbReference type="InterPro" id="IPR018845">
    <property type="entry name" value="Initiator-bd"/>
</dbReference>
<reference evidence="3" key="1">
    <citation type="submission" date="2016-10" db="EMBL/GenBank/DDBJ databases">
        <authorList>
            <person name="Benchimol M."/>
            <person name="Almeida L.G."/>
            <person name="Vasconcelos A.T."/>
            <person name="Perreira-Neves A."/>
            <person name="Rosa I.A."/>
            <person name="Tasca T."/>
            <person name="Bogo M.R."/>
            <person name="de Souza W."/>
        </authorList>
    </citation>
    <scope>NUCLEOTIDE SEQUENCE [LARGE SCALE GENOMIC DNA]</scope>
    <source>
        <strain evidence="3">K</strain>
    </source>
</reference>
<keyword evidence="4" id="KW-1185">Reference proteome</keyword>
<dbReference type="EMBL" id="MLAK01001160">
    <property type="protein sequence ID" value="OHS96650.1"/>
    <property type="molecule type" value="Genomic_DNA"/>
</dbReference>
<dbReference type="OrthoDB" id="10473232at2759"/>
<comment type="caution">
    <text evidence="3">The sequence shown here is derived from an EMBL/GenBank/DDBJ whole genome shotgun (WGS) entry which is preliminary data.</text>
</comment>
<gene>
    <name evidence="3" type="ORF">TRFO_09797</name>
</gene>
<dbReference type="GeneID" id="94829766"/>
<evidence type="ECO:0000256" key="1">
    <source>
        <dbReference type="SAM" id="MobiDB-lite"/>
    </source>
</evidence>
<evidence type="ECO:0000259" key="2">
    <source>
        <dbReference type="Pfam" id="PF10416"/>
    </source>
</evidence>
<accession>A0A1J4JBS5</accession>
<feature type="domain" description="Initiator binding" evidence="2">
    <location>
        <begin position="22"/>
        <end position="146"/>
    </location>
</feature>